<feature type="domain" description="INTS8 TPR repeats" evidence="6">
    <location>
        <begin position="466"/>
        <end position="928"/>
    </location>
</feature>
<evidence type="ECO:0000256" key="2">
    <source>
        <dbReference type="ARBA" id="ARBA00004286"/>
    </source>
</evidence>
<dbReference type="PANTHER" id="PTHR13350:SF1">
    <property type="entry name" value="INTEGRATOR COMPLEX SUBUNIT 8"/>
    <property type="match status" value="1"/>
</dbReference>
<dbReference type="InterPro" id="IPR011990">
    <property type="entry name" value="TPR-like_helical_dom_sf"/>
</dbReference>
<dbReference type="SUPFAM" id="SSF48452">
    <property type="entry name" value="TPR-like"/>
    <property type="match status" value="1"/>
</dbReference>
<comment type="similarity">
    <text evidence="3">Belongs to the Integrator subunit 8 family.</text>
</comment>
<keyword evidence="8" id="KW-1185">Reference proteome</keyword>
<dbReference type="Proteomes" id="UP001208570">
    <property type="component" value="Unassembled WGS sequence"/>
</dbReference>
<evidence type="ECO:0000313" key="7">
    <source>
        <dbReference type="EMBL" id="KAK2147840.1"/>
    </source>
</evidence>
<dbReference type="GO" id="GO:0034472">
    <property type="term" value="P:snRNA 3'-end processing"/>
    <property type="evidence" value="ECO:0007669"/>
    <property type="project" value="InterPro"/>
</dbReference>
<name>A0AAD9J8G6_9ANNE</name>
<dbReference type="AlphaFoldDB" id="A0AAD9J8G6"/>
<evidence type="ECO:0000256" key="5">
    <source>
        <dbReference type="ARBA" id="ARBA00023242"/>
    </source>
</evidence>
<dbReference type="Pfam" id="PF25756">
    <property type="entry name" value="TPR_INTS8"/>
    <property type="match status" value="1"/>
</dbReference>
<reference evidence="7" key="1">
    <citation type="journal article" date="2023" name="Mol. Biol. Evol.">
        <title>Third-Generation Sequencing Reveals the Adaptive Role of the Epigenome in Three Deep-Sea Polychaetes.</title>
        <authorList>
            <person name="Perez M."/>
            <person name="Aroh O."/>
            <person name="Sun Y."/>
            <person name="Lan Y."/>
            <person name="Juniper S.K."/>
            <person name="Young C.R."/>
            <person name="Angers B."/>
            <person name="Qian P.Y."/>
        </authorList>
    </citation>
    <scope>NUCLEOTIDE SEQUENCE</scope>
    <source>
        <strain evidence="7">P08H-3</strain>
    </source>
</reference>
<dbReference type="PANTHER" id="PTHR13350">
    <property type="entry name" value="INTEGRATOR COMPLEX SUBUNIT 8"/>
    <property type="match status" value="1"/>
</dbReference>
<comment type="subcellular location">
    <subcellularLocation>
        <location evidence="2">Chromosome</location>
    </subcellularLocation>
    <subcellularLocation>
        <location evidence="1">Nucleus</location>
    </subcellularLocation>
</comment>
<evidence type="ECO:0000259" key="6">
    <source>
        <dbReference type="Pfam" id="PF25756"/>
    </source>
</evidence>
<comment type="caution">
    <text evidence="7">The sequence shown here is derived from an EMBL/GenBank/DDBJ whole genome shotgun (WGS) entry which is preliminary data.</text>
</comment>
<dbReference type="InterPro" id="IPR038751">
    <property type="entry name" value="INTS8"/>
</dbReference>
<proteinExistence type="inferred from homology"/>
<dbReference type="GO" id="GO:0005694">
    <property type="term" value="C:chromosome"/>
    <property type="evidence" value="ECO:0007669"/>
    <property type="project" value="UniProtKB-SubCell"/>
</dbReference>
<keyword evidence="5" id="KW-0539">Nucleus</keyword>
<protein>
    <recommendedName>
        <fullName evidence="6">INTS8 TPR repeats domain-containing protein</fullName>
    </recommendedName>
</protein>
<keyword evidence="4" id="KW-0158">Chromosome</keyword>
<gene>
    <name evidence="7" type="ORF">LSH36_532g06050</name>
</gene>
<dbReference type="InterPro" id="IPR057980">
    <property type="entry name" value="TPR_INTS8"/>
</dbReference>
<organism evidence="7 8">
    <name type="scientific">Paralvinella palmiformis</name>
    <dbReference type="NCBI Taxonomy" id="53620"/>
    <lineage>
        <taxon>Eukaryota</taxon>
        <taxon>Metazoa</taxon>
        <taxon>Spiralia</taxon>
        <taxon>Lophotrochozoa</taxon>
        <taxon>Annelida</taxon>
        <taxon>Polychaeta</taxon>
        <taxon>Sedentaria</taxon>
        <taxon>Canalipalpata</taxon>
        <taxon>Terebellida</taxon>
        <taxon>Terebelliformia</taxon>
        <taxon>Alvinellidae</taxon>
        <taxon>Paralvinella</taxon>
    </lineage>
</organism>
<dbReference type="EMBL" id="JAODUP010000534">
    <property type="protein sequence ID" value="KAK2147840.1"/>
    <property type="molecule type" value="Genomic_DNA"/>
</dbReference>
<evidence type="ECO:0000256" key="1">
    <source>
        <dbReference type="ARBA" id="ARBA00004123"/>
    </source>
</evidence>
<accession>A0AAD9J8G6</accession>
<evidence type="ECO:0000256" key="3">
    <source>
        <dbReference type="ARBA" id="ARBA00007147"/>
    </source>
</evidence>
<evidence type="ECO:0000256" key="4">
    <source>
        <dbReference type="ARBA" id="ARBA00022454"/>
    </source>
</evidence>
<dbReference type="GO" id="GO:0032039">
    <property type="term" value="C:integrator complex"/>
    <property type="evidence" value="ECO:0007669"/>
    <property type="project" value="TreeGrafter"/>
</dbReference>
<sequence length="933" mass="105857">MIKCAEPSASELIALFLYQADLAGIMAKEIAKSSEEGVENIDTNIGKENRKVKALKALALRVASLLNWSLVTLEKGLPLAAIENILVELLSVALPGVEPIAKRHATLDLTTLTPVAVFAVVLFHRWSLRTAIQDTFPVKPSKVPHVQVPGLLDPSIQSSIKKESILHNVKDGLCDSVEVLQQYMKKLPDIVAPTCQCFKIITEDKDDQTHDWSLAVSVPTLEMKTQISYELGMVYFHRKDYDSALSLFMEARNQLEVMSSSLWCELDDQRLGGYCCACSGMLGRPLPKPISEEARLIDSIESIRMDNFEGLTSILMQDNQKCVLSLPYRESLEEDLISTNTSKGLLKEVKTCNMIRKALDHILTPSAYAQMLCENPDHLDFLIDMATGVLNTTTTKQKESLKYFIGYLSSVLPRSVKFTARLFNSDLKVLFSADEMEMMKNRWREQINVPPNPLKNVYPKSDEESVQLAELERELLVTCDPTIMKSLIQRLLPKVGKYQLIFLTEKWHLPKELHHGIETLPVPQQYYSIYIHLLVAKARIATEQQKFRQAQELLQAADSSIKDLSYKLSKMLRWEILKVDLLYYNHTVTPTSGQNADLIKRCKMCINSAHVEPDLQSVGEVVLLVTQFLLNQHQWDFLANLNQNQTGYVQLAKQVASLCKELPQSKHARKYARELWESVTLIFTNNNSHKRAASGTPINVNRDSHMGIVPQQLFTKFCVQCKEPMVLSILLSLLAKLYNVLKDDLTVEITSDYLTLWPTTLANSSSINLAAVTETVMVTMETALKQQPMNPSWLRTQADIHYANSQYKQAIKYYLQLGIVLSNYFTKPITKNIYDENIMVLCQFFDEPDYATAFKAIQEKTISHDAMDLYYDYIWDITLLEYLVCILDAFVMTFLGKLELNSSNPPEITAEAAKQRKARFLRAMAKEYIQGAD</sequence>
<evidence type="ECO:0000313" key="8">
    <source>
        <dbReference type="Proteomes" id="UP001208570"/>
    </source>
</evidence>